<dbReference type="RefSeq" id="WP_183471668.1">
    <property type="nucleotide sequence ID" value="NZ_JACHVU010000011.1"/>
</dbReference>
<comment type="caution">
    <text evidence="2">The sequence shown here is derived from an EMBL/GenBank/DDBJ whole genome shotgun (WGS) entry which is preliminary data.</text>
</comment>
<keyword evidence="3" id="KW-1185">Reference proteome</keyword>
<reference evidence="2 3" key="1">
    <citation type="submission" date="2020-08" db="EMBL/GenBank/DDBJ databases">
        <title>The Agave Microbiome: Exploring the role of microbial communities in plant adaptations to desert environments.</title>
        <authorList>
            <person name="Partida-Martinez L.P."/>
        </authorList>
    </citation>
    <scope>NUCLEOTIDE SEQUENCE [LARGE SCALE GENOMIC DNA]</scope>
    <source>
        <strain evidence="2 3">AT2.18</strain>
    </source>
</reference>
<dbReference type="Proteomes" id="UP000550501">
    <property type="component" value="Unassembled WGS sequence"/>
</dbReference>
<feature type="region of interest" description="Disordered" evidence="1">
    <location>
        <begin position="1"/>
        <end position="31"/>
    </location>
</feature>
<proteinExistence type="predicted"/>
<name>A0A839QDX8_MYCIR</name>
<evidence type="ECO:0000313" key="3">
    <source>
        <dbReference type="Proteomes" id="UP000550501"/>
    </source>
</evidence>
<dbReference type="EMBL" id="JACHVU010000011">
    <property type="protein sequence ID" value="MBB2992695.1"/>
    <property type="molecule type" value="Genomic_DNA"/>
</dbReference>
<sequence length="67" mass="7262">MTTPDRSPLGDASEADLAEQSIPVIDTDDETWPDAAQVGADRDWQASEADLVEQAIAVPEDDSDFDR</sequence>
<dbReference type="AlphaFoldDB" id="A0A839QDX8"/>
<evidence type="ECO:0000313" key="2">
    <source>
        <dbReference type="EMBL" id="MBB2992695.1"/>
    </source>
</evidence>
<gene>
    <name evidence="2" type="ORF">FHR72_004199</name>
</gene>
<protein>
    <submittedName>
        <fullName evidence="2">Uncharacterized protein</fullName>
    </submittedName>
</protein>
<evidence type="ECO:0000256" key="1">
    <source>
        <dbReference type="SAM" id="MobiDB-lite"/>
    </source>
</evidence>
<organism evidence="2 3">
    <name type="scientific">Mycolicibacterium iranicum</name>
    <name type="common">Mycobacterium iranicum</name>
    <dbReference type="NCBI Taxonomy" id="912594"/>
    <lineage>
        <taxon>Bacteria</taxon>
        <taxon>Bacillati</taxon>
        <taxon>Actinomycetota</taxon>
        <taxon>Actinomycetes</taxon>
        <taxon>Mycobacteriales</taxon>
        <taxon>Mycobacteriaceae</taxon>
        <taxon>Mycolicibacterium</taxon>
    </lineage>
</organism>
<accession>A0A839QDX8</accession>